<reference evidence="3" key="2">
    <citation type="submission" date="2020-09" db="EMBL/GenBank/DDBJ databases">
        <authorList>
            <person name="Sun Q."/>
            <person name="Ohkuma M."/>
        </authorList>
    </citation>
    <scope>NUCLEOTIDE SEQUENCE</scope>
    <source>
        <strain evidence="3">JCM 14719</strain>
    </source>
</reference>
<organism evidence="3 4">
    <name type="scientific">Calditerricola satsumensis</name>
    <dbReference type="NCBI Taxonomy" id="373054"/>
    <lineage>
        <taxon>Bacteria</taxon>
        <taxon>Bacillati</taxon>
        <taxon>Bacillota</taxon>
        <taxon>Bacilli</taxon>
        <taxon>Bacillales</taxon>
        <taxon>Bacillaceae</taxon>
        <taxon>Calditerricola</taxon>
    </lineage>
</organism>
<evidence type="ECO:0000256" key="1">
    <source>
        <dbReference type="SAM" id="Coils"/>
    </source>
</evidence>
<dbReference type="Pfam" id="PF02151">
    <property type="entry name" value="UVR"/>
    <property type="match status" value="1"/>
</dbReference>
<keyword evidence="1" id="KW-0175">Coiled coil</keyword>
<sequence>MMCQECGQRPATLHFTKIVNGDKTEFHLCERCAREKGELIPGMSNTFSIHNLLSGLMNFDVPTHTGHPAQALRCNVCGLTYTQFSKTGRFGCPACYEAFDAHLEPLFRRLHGATAHTGKVPARAGGVMRLARELERLKAELKQAVAREEFERAAQLRDRIRQLEAQIDHA</sequence>
<dbReference type="InterPro" id="IPR001943">
    <property type="entry name" value="UVR_dom"/>
</dbReference>
<accession>A0A8J3FCB2</accession>
<dbReference type="PANTHER" id="PTHR38430:SF1">
    <property type="entry name" value="PROTEIN-ARGININE KINASE ACTIVATOR PROTEIN"/>
    <property type="match status" value="1"/>
</dbReference>
<dbReference type="GO" id="GO:1990169">
    <property type="term" value="P:stress response to copper ion"/>
    <property type="evidence" value="ECO:0007669"/>
    <property type="project" value="TreeGrafter"/>
</dbReference>
<dbReference type="Proteomes" id="UP000637720">
    <property type="component" value="Unassembled WGS sequence"/>
</dbReference>
<evidence type="ECO:0000313" key="3">
    <source>
        <dbReference type="EMBL" id="GGK05389.1"/>
    </source>
</evidence>
<dbReference type="SUPFAM" id="SSF46600">
    <property type="entry name" value="C-terminal UvrC-binding domain of UvrB"/>
    <property type="match status" value="1"/>
</dbReference>
<dbReference type="PANTHER" id="PTHR38430">
    <property type="entry name" value="PROTEIN-ARGININE KINASE ACTIVATOR PROTEIN"/>
    <property type="match status" value="1"/>
</dbReference>
<dbReference type="GO" id="GO:0050897">
    <property type="term" value="F:cobalt ion binding"/>
    <property type="evidence" value="ECO:0007669"/>
    <property type="project" value="TreeGrafter"/>
</dbReference>
<keyword evidence="4" id="KW-1185">Reference proteome</keyword>
<dbReference type="GO" id="GO:1990170">
    <property type="term" value="P:stress response to cadmium ion"/>
    <property type="evidence" value="ECO:0007669"/>
    <property type="project" value="TreeGrafter"/>
</dbReference>
<name>A0A8J3FCB2_9BACI</name>
<reference evidence="3" key="1">
    <citation type="journal article" date="2014" name="Int. J. Syst. Evol. Microbiol.">
        <title>Complete genome sequence of Corynebacterium casei LMG S-19264T (=DSM 44701T), isolated from a smear-ripened cheese.</title>
        <authorList>
            <consortium name="US DOE Joint Genome Institute (JGI-PGF)"/>
            <person name="Walter F."/>
            <person name="Albersmeier A."/>
            <person name="Kalinowski J."/>
            <person name="Ruckert C."/>
        </authorList>
    </citation>
    <scope>NUCLEOTIDE SEQUENCE</scope>
    <source>
        <strain evidence="3">JCM 14719</strain>
    </source>
</reference>
<dbReference type="GO" id="GO:0005507">
    <property type="term" value="F:copper ion binding"/>
    <property type="evidence" value="ECO:0007669"/>
    <property type="project" value="TreeGrafter"/>
</dbReference>
<dbReference type="InterPro" id="IPR025542">
    <property type="entry name" value="YacH"/>
</dbReference>
<dbReference type="PROSITE" id="PS50151">
    <property type="entry name" value="UVR"/>
    <property type="match status" value="1"/>
</dbReference>
<evidence type="ECO:0000313" key="4">
    <source>
        <dbReference type="Proteomes" id="UP000637720"/>
    </source>
</evidence>
<dbReference type="Gene3D" id="4.10.860.10">
    <property type="entry name" value="UVR domain"/>
    <property type="match status" value="1"/>
</dbReference>
<gene>
    <name evidence="3" type="ORF">GCM10007043_19230</name>
</gene>
<dbReference type="InterPro" id="IPR036876">
    <property type="entry name" value="UVR_dom_sf"/>
</dbReference>
<comment type="caution">
    <text evidence="3">The sequence shown here is derived from an EMBL/GenBank/DDBJ whole genome shotgun (WGS) entry which is preliminary data.</text>
</comment>
<protein>
    <recommendedName>
        <fullName evidence="2">UVR domain-containing protein</fullName>
    </recommendedName>
</protein>
<feature type="coiled-coil region" evidence="1">
    <location>
        <begin position="127"/>
        <end position="166"/>
    </location>
</feature>
<evidence type="ECO:0000259" key="2">
    <source>
        <dbReference type="PROSITE" id="PS50151"/>
    </source>
</evidence>
<dbReference type="PIRSF" id="PIRSF015034">
    <property type="entry name" value="YacH"/>
    <property type="match status" value="1"/>
</dbReference>
<dbReference type="RefSeq" id="WP_054669794.1">
    <property type="nucleotide sequence ID" value="NZ_BMOF01000046.1"/>
</dbReference>
<proteinExistence type="predicted"/>
<dbReference type="GO" id="GO:0008270">
    <property type="term" value="F:zinc ion binding"/>
    <property type="evidence" value="ECO:0007669"/>
    <property type="project" value="TreeGrafter"/>
</dbReference>
<feature type="domain" description="UVR" evidence="2">
    <location>
        <begin position="131"/>
        <end position="166"/>
    </location>
</feature>
<dbReference type="EMBL" id="BMOF01000046">
    <property type="protein sequence ID" value="GGK05389.1"/>
    <property type="molecule type" value="Genomic_DNA"/>
</dbReference>
<dbReference type="AlphaFoldDB" id="A0A8J3FCB2"/>
<dbReference type="GO" id="GO:0046870">
    <property type="term" value="F:cadmium ion binding"/>
    <property type="evidence" value="ECO:0007669"/>
    <property type="project" value="TreeGrafter"/>
</dbReference>